<dbReference type="SMART" id="SM01007">
    <property type="entry name" value="Aldolase_II"/>
    <property type="match status" value="1"/>
</dbReference>
<name>A0A382KA64_9ZZZZ</name>
<evidence type="ECO:0000313" key="2">
    <source>
        <dbReference type="EMBL" id="SVC21089.1"/>
    </source>
</evidence>
<accession>A0A382KA64</accession>
<organism evidence="2">
    <name type="scientific">marine metagenome</name>
    <dbReference type="NCBI Taxonomy" id="408172"/>
    <lineage>
        <taxon>unclassified sequences</taxon>
        <taxon>metagenomes</taxon>
        <taxon>ecological metagenomes</taxon>
    </lineage>
</organism>
<evidence type="ECO:0000259" key="1">
    <source>
        <dbReference type="SMART" id="SM01007"/>
    </source>
</evidence>
<feature type="non-terminal residue" evidence="2">
    <location>
        <position position="206"/>
    </location>
</feature>
<protein>
    <recommendedName>
        <fullName evidence="1">Class II aldolase/adducin N-terminal domain-containing protein</fullName>
    </recommendedName>
</protein>
<dbReference type="GO" id="GO:0005856">
    <property type="term" value="C:cytoskeleton"/>
    <property type="evidence" value="ECO:0007669"/>
    <property type="project" value="TreeGrafter"/>
</dbReference>
<reference evidence="2" key="1">
    <citation type="submission" date="2018-05" db="EMBL/GenBank/DDBJ databases">
        <authorList>
            <person name="Lanie J.A."/>
            <person name="Ng W.-L."/>
            <person name="Kazmierczak K.M."/>
            <person name="Andrzejewski T.M."/>
            <person name="Davidsen T.M."/>
            <person name="Wayne K.J."/>
            <person name="Tettelin H."/>
            <person name="Glass J.I."/>
            <person name="Rusch D."/>
            <person name="Podicherti R."/>
            <person name="Tsui H.-C.T."/>
            <person name="Winkler M.E."/>
        </authorList>
    </citation>
    <scope>NUCLEOTIDE SEQUENCE</scope>
</reference>
<dbReference type="PANTHER" id="PTHR10672">
    <property type="entry name" value="ADDUCIN"/>
    <property type="match status" value="1"/>
</dbReference>
<feature type="domain" description="Class II aldolase/adducin N-terminal" evidence="1">
    <location>
        <begin position="18"/>
        <end position="200"/>
    </location>
</feature>
<proteinExistence type="predicted"/>
<dbReference type="EMBL" id="UINC01079262">
    <property type="protein sequence ID" value="SVC21089.1"/>
    <property type="molecule type" value="Genomic_DNA"/>
</dbReference>
<dbReference type="InterPro" id="IPR001303">
    <property type="entry name" value="Aldolase_II/adducin_N"/>
</dbReference>
<sequence length="206" mass="22153">MTAIATTLAHLDEGQIRVDLAAAFRLAAKMDLHESVANHFSAAVSPDGTRFLMNPKWRHFGLVRASELLLLDAEDPSTMDRSDAPDASAWCIHGAIHAHIPTARAVLHCHPPYATAMCGLADPTIPPIDQATARFWGRTVYDMEMGGPPDDPAEGARVAAALVDNAVMMMGNHGVTVIGETVAHAFEELYYLERACRNVILALSSG</sequence>
<dbReference type="InterPro" id="IPR036409">
    <property type="entry name" value="Aldolase_II/adducin_N_sf"/>
</dbReference>
<gene>
    <name evidence="2" type="ORF">METZ01_LOCUS273943</name>
</gene>
<dbReference type="InterPro" id="IPR051017">
    <property type="entry name" value="Aldolase-II_Adducin_sf"/>
</dbReference>
<dbReference type="NCBIfam" id="NF005689">
    <property type="entry name" value="PRK07490.1"/>
    <property type="match status" value="1"/>
</dbReference>
<dbReference type="AlphaFoldDB" id="A0A382KA64"/>
<dbReference type="GO" id="GO:0051015">
    <property type="term" value="F:actin filament binding"/>
    <property type="evidence" value="ECO:0007669"/>
    <property type="project" value="TreeGrafter"/>
</dbReference>
<dbReference type="Gene3D" id="3.40.225.10">
    <property type="entry name" value="Class II aldolase/adducin N-terminal domain"/>
    <property type="match status" value="1"/>
</dbReference>
<dbReference type="Pfam" id="PF00596">
    <property type="entry name" value="Aldolase_II"/>
    <property type="match status" value="1"/>
</dbReference>
<dbReference type="PANTHER" id="PTHR10672:SF3">
    <property type="entry name" value="PROTEIN HU-LI TAI SHAO"/>
    <property type="match status" value="1"/>
</dbReference>
<dbReference type="SUPFAM" id="SSF53639">
    <property type="entry name" value="AraD/HMP-PK domain-like"/>
    <property type="match status" value="1"/>
</dbReference>